<dbReference type="SUPFAM" id="SSF101751">
    <property type="entry name" value="Hydrophobin II, HfbII"/>
    <property type="match status" value="1"/>
</dbReference>
<evidence type="ECO:0000256" key="2">
    <source>
        <dbReference type="ARBA" id="ARBA00023157"/>
    </source>
</evidence>
<dbReference type="InterPro" id="IPR010636">
    <property type="entry name" value="Class_II_hydrophobin"/>
</dbReference>
<sequence>MTSTKRSKPHGRSSEGQTGIANRKTGYKRKLPGRIQDSTEQSRLSVPILVTTRFFVLQAEIIKSPDTNMKFVVSILAISAIASAAATPNTKRRTGIIEMRATSDVCGPLDTPMCCATDVLGIADLSCSAVPSSVTSSDDFTSYCAADGKSAECCVTSLLGSAGLLCSAAV</sequence>
<dbReference type="InterPro" id="IPR036686">
    <property type="entry name" value="Class_II_Hydrophobin_sf"/>
</dbReference>
<evidence type="ECO:0000256" key="3">
    <source>
        <dbReference type="SAM" id="MobiDB-lite"/>
    </source>
</evidence>
<feature type="region of interest" description="Disordered" evidence="3">
    <location>
        <begin position="1"/>
        <end position="38"/>
    </location>
</feature>
<feature type="compositionally biased region" description="Basic residues" evidence="3">
    <location>
        <begin position="1"/>
        <end position="11"/>
    </location>
</feature>
<name>A0ABR0T6B7_AURPU</name>
<dbReference type="EMBL" id="JASGXD010000020">
    <property type="protein sequence ID" value="KAK5999989.1"/>
    <property type="molecule type" value="Genomic_DNA"/>
</dbReference>
<organism evidence="4 5">
    <name type="scientific">Aureobasidium pullulans</name>
    <name type="common">Black yeast</name>
    <name type="synonym">Pullularia pullulans</name>
    <dbReference type="NCBI Taxonomy" id="5580"/>
    <lineage>
        <taxon>Eukaryota</taxon>
        <taxon>Fungi</taxon>
        <taxon>Dikarya</taxon>
        <taxon>Ascomycota</taxon>
        <taxon>Pezizomycotina</taxon>
        <taxon>Dothideomycetes</taxon>
        <taxon>Dothideomycetidae</taxon>
        <taxon>Dothideales</taxon>
        <taxon>Saccotheciaceae</taxon>
        <taxon>Aureobasidium</taxon>
    </lineage>
</organism>
<comment type="similarity">
    <text evidence="1">Belongs to the cerato-ulmin hydrophobin family.</text>
</comment>
<dbReference type="Gene3D" id="3.20.120.10">
    <property type="entry name" value="Hydrophobin"/>
    <property type="match status" value="1"/>
</dbReference>
<proteinExistence type="inferred from homology"/>
<evidence type="ECO:0000313" key="5">
    <source>
        <dbReference type="Proteomes" id="UP001341245"/>
    </source>
</evidence>
<dbReference type="Pfam" id="PF06766">
    <property type="entry name" value="Hydrophobin_2"/>
    <property type="match status" value="1"/>
</dbReference>
<evidence type="ECO:0000313" key="4">
    <source>
        <dbReference type="EMBL" id="KAK5999989.1"/>
    </source>
</evidence>
<evidence type="ECO:0008006" key="6">
    <source>
        <dbReference type="Google" id="ProtNLM"/>
    </source>
</evidence>
<dbReference type="PANTHER" id="PTHR42341">
    <property type="entry name" value="HYDROPHOBIN"/>
    <property type="match status" value="1"/>
</dbReference>
<evidence type="ECO:0000256" key="1">
    <source>
        <dbReference type="ARBA" id="ARBA00009576"/>
    </source>
</evidence>
<dbReference type="Proteomes" id="UP001341245">
    <property type="component" value="Unassembled WGS sequence"/>
</dbReference>
<comment type="caution">
    <text evidence="4">The sequence shown here is derived from an EMBL/GenBank/DDBJ whole genome shotgun (WGS) entry which is preliminary data.</text>
</comment>
<dbReference type="CDD" id="cd23508">
    <property type="entry name" value="hydrophobin_II"/>
    <property type="match status" value="1"/>
</dbReference>
<keyword evidence="2" id="KW-1015">Disulfide bond</keyword>
<reference evidence="4 5" key="1">
    <citation type="submission" date="2023-11" db="EMBL/GenBank/DDBJ databases">
        <title>Draft genome sequence and annotation of the polyextremotolerant black yeast-like fungus Aureobasidium pullulans NRRL 62042.</title>
        <authorList>
            <person name="Dielentheis-Frenken M.R.E."/>
            <person name="Wibberg D."/>
            <person name="Blank L.M."/>
            <person name="Tiso T."/>
        </authorList>
    </citation>
    <scope>NUCLEOTIDE SEQUENCE [LARGE SCALE GENOMIC DNA]</scope>
    <source>
        <strain evidence="4 5">NRRL 62042</strain>
    </source>
</reference>
<dbReference type="PANTHER" id="PTHR42341:SF2">
    <property type="entry name" value="HYDROPHOBIN"/>
    <property type="match status" value="1"/>
</dbReference>
<accession>A0ABR0T6B7</accession>
<keyword evidence="5" id="KW-1185">Reference proteome</keyword>
<gene>
    <name evidence="4" type="ORF">QM012_005077</name>
</gene>
<protein>
    <recommendedName>
        <fullName evidence="6">Hydrophobin</fullName>
    </recommendedName>
</protein>